<dbReference type="Pfam" id="PF04116">
    <property type="entry name" value="FA_hydroxylase"/>
    <property type="match status" value="1"/>
</dbReference>
<dbReference type="EC" id="1.14.-.-" evidence="12"/>
<evidence type="ECO:0000256" key="10">
    <source>
        <dbReference type="SAM" id="Phobius"/>
    </source>
</evidence>
<sequence>MVVIDTWQYFVHRTLHMNSFLYKHIHSKHHKLIVPYACGAQYLHPLEGLFFDGLAGTLAFVASGMTPRTATFFISFATVKAIDDHSELWVSWNPLHLLFRNNSAYHRIHHQPYGMKFNFSNPFFVTWDKLLGTSFAYSLQDRAAGGLEASIRLENPNSLRKLAPTTASSSPATPPAMVELHTHHAHPRTIFNRLHFFVYAAALLALLYRHTALLVSRPAPSSLLLLLADLVLALMWLFSQGFRWRPLIRREFPDRLSAAAAAGSVELPALDVFICTADPYREPPVSVASTALSAMAFDYPASRLSVYVSDDGCSELTLLAFIEAAKFARYWLPFCREKGILERSPEVYFESGNGDGDEEMKIMYERLMDKIEGAVQKGYVDDGLISSPGDQEIFKKWKSFTPRDHPAIIQCEGWRSVFCDPVERPAFLGQAPKSLIDVLRQYRRWTMGLYQVGFSREYTPIFYGTRTASLLVGFCFSHLAFWASRFFPVCVYGLLPQLALFYGGSLNFPKASDPWFYLYAYLVLAAYGQECVEFLENDGSIRRWWNDQRMWMIKGASTFIFGTLDFILSKIGILTPDFNLTSKVNEEEATRLYEKGKFAFGAASPFFLCLATVAVVNLIAFVFGFIRVLRREREAGEMMMQLILSGFILVNAWPVFEAMMQCEGWRSVFCDPVERPAFLGQAPKSLIDGLGQYRRWTMGLYQVGFSREYTPIFYGTRRTSLLVGFCFSHLAFWASHFFPVCVYGLLPQLALFYGGSLTFPKVTQF</sequence>
<feature type="binding site" evidence="9">
    <location>
        <position position="282"/>
    </location>
    <ligand>
        <name>UDP-alpha-D-glucose</name>
        <dbReference type="ChEBI" id="CHEBI:58885"/>
    </ligand>
</feature>
<feature type="domain" description="Fatty acid hydroxylase" evidence="11">
    <location>
        <begin position="2"/>
        <end position="133"/>
    </location>
</feature>
<dbReference type="AlphaFoldDB" id="A0A2I0A919"/>
<evidence type="ECO:0000256" key="9">
    <source>
        <dbReference type="PIRSR" id="PIRSR605150-2"/>
    </source>
</evidence>
<dbReference type="STRING" id="1088818.A0A2I0A919"/>
<dbReference type="GO" id="GO:0030244">
    <property type="term" value="P:cellulose biosynthetic process"/>
    <property type="evidence" value="ECO:0007669"/>
    <property type="project" value="InterPro"/>
</dbReference>
<dbReference type="GO" id="GO:0012505">
    <property type="term" value="C:endomembrane system"/>
    <property type="evidence" value="ECO:0007669"/>
    <property type="project" value="UniProtKB-SubCell"/>
</dbReference>
<gene>
    <name evidence="12" type="primary">CSLG3</name>
    <name evidence="12" type="ORF">AXF42_Ash021155</name>
</gene>
<keyword evidence="12" id="KW-0560">Oxidoreductase</keyword>
<keyword evidence="4" id="KW-0808">Transferase</keyword>
<dbReference type="GO" id="GO:0008610">
    <property type="term" value="P:lipid biosynthetic process"/>
    <property type="evidence" value="ECO:0007669"/>
    <property type="project" value="InterPro"/>
</dbReference>
<comment type="subcellular location">
    <subcellularLocation>
        <location evidence="1">Endomembrane system</location>
        <topology evidence="1">Multi-pass membrane protein</topology>
    </subcellularLocation>
</comment>
<feature type="transmembrane region" description="Helical" evidence="10">
    <location>
        <begin position="470"/>
        <end position="495"/>
    </location>
</feature>
<keyword evidence="7 10" id="KW-0472">Membrane</keyword>
<dbReference type="GO" id="GO:0016760">
    <property type="term" value="F:cellulose synthase (UDP-forming) activity"/>
    <property type="evidence" value="ECO:0007669"/>
    <property type="project" value="InterPro"/>
</dbReference>
<keyword evidence="3" id="KW-0328">Glycosyltransferase</keyword>
<comment type="similarity">
    <text evidence="2">Belongs to the sterol desaturase family.</text>
</comment>
<evidence type="ECO:0000313" key="12">
    <source>
        <dbReference type="EMBL" id="PKA52036.1"/>
    </source>
</evidence>
<keyword evidence="13" id="KW-1185">Reference proteome</keyword>
<dbReference type="GO" id="GO:0016491">
    <property type="term" value="F:oxidoreductase activity"/>
    <property type="evidence" value="ECO:0007669"/>
    <property type="project" value="UniProtKB-KW"/>
</dbReference>
<evidence type="ECO:0000256" key="5">
    <source>
        <dbReference type="ARBA" id="ARBA00022692"/>
    </source>
</evidence>
<feature type="transmembrane region" description="Helical" evidence="10">
    <location>
        <begin position="221"/>
        <end position="239"/>
    </location>
</feature>
<evidence type="ECO:0000256" key="4">
    <source>
        <dbReference type="ARBA" id="ARBA00022679"/>
    </source>
</evidence>
<dbReference type="InterPro" id="IPR005150">
    <property type="entry name" value="Cellulose_synth"/>
</dbReference>
<feature type="transmembrane region" description="Helical" evidence="10">
    <location>
        <begin position="515"/>
        <end position="535"/>
    </location>
</feature>
<dbReference type="EMBL" id="KZ452010">
    <property type="protein sequence ID" value="PKA52036.1"/>
    <property type="molecule type" value="Genomic_DNA"/>
</dbReference>
<dbReference type="GO" id="GO:0071669">
    <property type="term" value="P:plant-type cell wall organization or biogenesis"/>
    <property type="evidence" value="ECO:0007669"/>
    <property type="project" value="UniProtKB-ARBA"/>
</dbReference>
<feature type="transmembrane region" description="Helical" evidence="10">
    <location>
        <begin position="556"/>
        <end position="578"/>
    </location>
</feature>
<dbReference type="OrthoDB" id="408954at2759"/>
<accession>A0A2I0A919</accession>
<organism evidence="12 13">
    <name type="scientific">Apostasia shenzhenica</name>
    <dbReference type="NCBI Taxonomy" id="1088818"/>
    <lineage>
        <taxon>Eukaryota</taxon>
        <taxon>Viridiplantae</taxon>
        <taxon>Streptophyta</taxon>
        <taxon>Embryophyta</taxon>
        <taxon>Tracheophyta</taxon>
        <taxon>Spermatophyta</taxon>
        <taxon>Magnoliopsida</taxon>
        <taxon>Liliopsida</taxon>
        <taxon>Asparagales</taxon>
        <taxon>Orchidaceae</taxon>
        <taxon>Apostasioideae</taxon>
        <taxon>Apostasia</taxon>
    </lineage>
</organism>
<dbReference type="GO" id="GO:0016020">
    <property type="term" value="C:membrane"/>
    <property type="evidence" value="ECO:0007669"/>
    <property type="project" value="InterPro"/>
</dbReference>
<dbReference type="Gene3D" id="3.90.550.10">
    <property type="entry name" value="Spore Coat Polysaccharide Biosynthesis Protein SpsA, Chain A"/>
    <property type="match status" value="1"/>
</dbReference>
<evidence type="ECO:0000256" key="7">
    <source>
        <dbReference type="ARBA" id="ARBA00023136"/>
    </source>
</evidence>
<reference evidence="12 13" key="1">
    <citation type="journal article" date="2017" name="Nature">
        <title>The Apostasia genome and the evolution of orchids.</title>
        <authorList>
            <person name="Zhang G.Q."/>
            <person name="Liu K.W."/>
            <person name="Li Z."/>
            <person name="Lohaus R."/>
            <person name="Hsiao Y.Y."/>
            <person name="Niu S.C."/>
            <person name="Wang J.Y."/>
            <person name="Lin Y.C."/>
            <person name="Xu Q."/>
            <person name="Chen L.J."/>
            <person name="Yoshida K."/>
            <person name="Fujiwara S."/>
            <person name="Wang Z.W."/>
            <person name="Zhang Y.Q."/>
            <person name="Mitsuda N."/>
            <person name="Wang M."/>
            <person name="Liu G.H."/>
            <person name="Pecoraro L."/>
            <person name="Huang H.X."/>
            <person name="Xiao X.J."/>
            <person name="Lin M."/>
            <person name="Wu X.Y."/>
            <person name="Wu W.L."/>
            <person name="Chen Y.Y."/>
            <person name="Chang S.B."/>
            <person name="Sakamoto S."/>
            <person name="Ohme-Takagi M."/>
            <person name="Yagi M."/>
            <person name="Zeng S.J."/>
            <person name="Shen C.Y."/>
            <person name="Yeh C.M."/>
            <person name="Luo Y.B."/>
            <person name="Tsai W.C."/>
            <person name="Van de Peer Y."/>
            <person name="Liu Z.J."/>
        </authorList>
    </citation>
    <scope>NUCLEOTIDE SEQUENCE [LARGE SCALE GENOMIC DNA]</scope>
    <source>
        <strain evidence="13">cv. Shenzhen</strain>
        <tissue evidence="12">Stem</tissue>
    </source>
</reference>
<evidence type="ECO:0000313" key="13">
    <source>
        <dbReference type="Proteomes" id="UP000236161"/>
    </source>
</evidence>
<keyword evidence="5 10" id="KW-0812">Transmembrane</keyword>
<dbReference type="InterPro" id="IPR029044">
    <property type="entry name" value="Nucleotide-diphossugar_trans"/>
</dbReference>
<feature type="transmembrane region" description="Helical" evidence="10">
    <location>
        <begin position="721"/>
        <end position="746"/>
    </location>
</feature>
<evidence type="ECO:0000256" key="2">
    <source>
        <dbReference type="ARBA" id="ARBA00009324"/>
    </source>
</evidence>
<name>A0A2I0A919_9ASPA</name>
<dbReference type="Proteomes" id="UP000236161">
    <property type="component" value="Unassembled WGS sequence"/>
</dbReference>
<dbReference type="PANTHER" id="PTHR13301">
    <property type="entry name" value="X-BOX TRANSCRIPTION FACTOR-RELATED"/>
    <property type="match status" value="1"/>
</dbReference>
<keyword evidence="8" id="KW-0961">Cell wall biogenesis/degradation</keyword>
<dbReference type="GO" id="GO:0005506">
    <property type="term" value="F:iron ion binding"/>
    <property type="evidence" value="ECO:0007669"/>
    <property type="project" value="InterPro"/>
</dbReference>
<feature type="binding site" evidence="9">
    <location>
        <position position="311"/>
    </location>
    <ligand>
        <name>UDP-alpha-D-glucose</name>
        <dbReference type="ChEBI" id="CHEBI:58885"/>
    </ligand>
</feature>
<dbReference type="Pfam" id="PF03552">
    <property type="entry name" value="Cellulose_synt"/>
    <property type="match status" value="2"/>
</dbReference>
<feature type="transmembrane region" description="Helical" evidence="10">
    <location>
        <begin position="196"/>
        <end position="215"/>
    </location>
</feature>
<dbReference type="GO" id="GO:0071555">
    <property type="term" value="P:cell wall organization"/>
    <property type="evidence" value="ECO:0007669"/>
    <property type="project" value="UniProtKB-KW"/>
</dbReference>
<evidence type="ECO:0000256" key="6">
    <source>
        <dbReference type="ARBA" id="ARBA00022989"/>
    </source>
</evidence>
<keyword evidence="6 10" id="KW-1133">Transmembrane helix</keyword>
<evidence type="ECO:0000256" key="8">
    <source>
        <dbReference type="ARBA" id="ARBA00023316"/>
    </source>
</evidence>
<evidence type="ECO:0000256" key="1">
    <source>
        <dbReference type="ARBA" id="ARBA00004127"/>
    </source>
</evidence>
<dbReference type="InterPro" id="IPR006694">
    <property type="entry name" value="Fatty_acid_hydroxylase"/>
</dbReference>
<protein>
    <submittedName>
        <fullName evidence="12">Cellulose synthase-like protein G3</fullName>
        <ecNumber evidence="12">1.14.-.-</ecNumber>
    </submittedName>
</protein>
<feature type="transmembrane region" description="Helical" evidence="10">
    <location>
        <begin position="598"/>
        <end position="626"/>
    </location>
</feature>
<proteinExistence type="inferred from homology"/>
<evidence type="ECO:0000259" key="11">
    <source>
        <dbReference type="Pfam" id="PF04116"/>
    </source>
</evidence>
<evidence type="ECO:0000256" key="3">
    <source>
        <dbReference type="ARBA" id="ARBA00022676"/>
    </source>
</evidence>
<feature type="transmembrane region" description="Helical" evidence="10">
    <location>
        <begin position="638"/>
        <end position="656"/>
    </location>
</feature>